<comment type="caution">
    <text evidence="1">The sequence shown here is derived from an EMBL/GenBank/DDBJ whole genome shotgun (WGS) entry which is preliminary data.</text>
</comment>
<dbReference type="SUPFAM" id="SSF52540">
    <property type="entry name" value="P-loop containing nucleoside triphosphate hydrolases"/>
    <property type="match status" value="1"/>
</dbReference>
<proteinExistence type="predicted"/>
<organism evidence="1 2">
    <name type="scientific">Salipiger mangrovisoli</name>
    <dbReference type="NCBI Taxonomy" id="2865933"/>
    <lineage>
        <taxon>Bacteria</taxon>
        <taxon>Pseudomonadati</taxon>
        <taxon>Pseudomonadota</taxon>
        <taxon>Alphaproteobacteria</taxon>
        <taxon>Rhodobacterales</taxon>
        <taxon>Roseobacteraceae</taxon>
        <taxon>Salipiger</taxon>
    </lineage>
</organism>
<evidence type="ECO:0000313" key="2">
    <source>
        <dbReference type="Proteomes" id="UP000607796"/>
    </source>
</evidence>
<keyword evidence="2" id="KW-1185">Reference proteome</keyword>
<evidence type="ECO:0000313" key="1">
    <source>
        <dbReference type="EMBL" id="MBE9637074.1"/>
    </source>
</evidence>
<dbReference type="RefSeq" id="WP_194134391.1">
    <property type="nucleotide sequence ID" value="NZ_JADFFK010000006.1"/>
</dbReference>
<gene>
    <name evidence="1" type="ORF">IQ782_09510</name>
</gene>
<dbReference type="InterPro" id="IPR027417">
    <property type="entry name" value="P-loop_NTPase"/>
</dbReference>
<dbReference type="InterPro" id="IPR005331">
    <property type="entry name" value="Sulfotransferase"/>
</dbReference>
<sequence>MSIKKRAILAVKNAVPAPALGLAQSVSTELRQNPHYRYLRQQKRRGDYAFIHINKCGGTSIEKALSIPVKIHDTAEQRRRKIGRRAWDRLFTFALVRHPYDRVASLYRYRVRTRQTGMGDGTLDLNTWVEQVWGKHNAQLLDQPIMFAPCMDWITDPDGKIIVDEILKLEEINQGWAGIAQKIDGPLTLPRENTTVKTTAPRDLLSASSKDLLRTAFAADFESLGYDA</sequence>
<name>A0ABR9X0K1_9RHOB</name>
<accession>A0ABR9X0K1</accession>
<dbReference type="EMBL" id="JADFFK010000006">
    <property type="protein sequence ID" value="MBE9637074.1"/>
    <property type="molecule type" value="Genomic_DNA"/>
</dbReference>
<dbReference type="Proteomes" id="UP000607796">
    <property type="component" value="Unassembled WGS sequence"/>
</dbReference>
<reference evidence="1 2" key="1">
    <citation type="journal article" date="2021" name="Int. J. Syst. Evol. Microbiol.">
        <title>Salipiger mangrovisoli sp. nov., isolated from mangrove soil and the proposal for the reclassification of Paraphaeobacter pallidus as Salipiger pallidus comb. nov.</title>
        <authorList>
            <person name="Du J."/>
            <person name="Liu Y."/>
            <person name="Pei T."/>
            <person name="Deng M.R."/>
            <person name="Zhu H."/>
        </authorList>
    </citation>
    <scope>NUCLEOTIDE SEQUENCE [LARGE SCALE GENOMIC DNA]</scope>
    <source>
        <strain evidence="1 2">6D45A</strain>
    </source>
</reference>
<protein>
    <submittedName>
        <fullName evidence="1">Sulfotransferase family 2 domain-containing protein</fullName>
    </submittedName>
</protein>
<dbReference type="Pfam" id="PF03567">
    <property type="entry name" value="Sulfotransfer_2"/>
    <property type="match status" value="1"/>
</dbReference>